<sequence length="402" mass="42911">MAPPARPDEPQTWSALPPLLRDSWQRSSSYVADPARALAPIEFPEDDLADYRRTHPLAVVRPVLDQLLLRPAADAGLIVAIGDAHGRLLWVDGAPAMLRTAENSVFQAGANWSEQAIGTSAPGTALATGRSVQVRQEEHFAAAAHQFSCSATPIRCPHTGAQLGVVDLTGGAEAVATHALPLVNAAVSAAEAELRMWPAARNRPRLTTLGSLAPQLSAGAADEPLALRHAELLALLAWDAARHRGARGAGLSAAQLANDLYGEPGHEVALRAELVRLRKLLRSRPAAGEVDLRSRPYRLSGQLDLDAVLVADALTRGDRSTALDLYGGMLLPSSEAPGIMAIRHELSVLLRETIVQDGSAAELWRYLQLEEARGDEEAVITALRLLPPDAPQRAALVARQRC</sequence>
<evidence type="ECO:0000313" key="1">
    <source>
        <dbReference type="EMBL" id="MDS1269617.1"/>
    </source>
</evidence>
<evidence type="ECO:0000313" key="2">
    <source>
        <dbReference type="Proteomes" id="UP001250214"/>
    </source>
</evidence>
<keyword evidence="2" id="KW-1185">Reference proteome</keyword>
<accession>A0ABU2H2U8</accession>
<comment type="caution">
    <text evidence="1">The sequence shown here is derived from an EMBL/GenBank/DDBJ whole genome shotgun (WGS) entry which is preliminary data.</text>
</comment>
<dbReference type="RefSeq" id="WP_310911077.1">
    <property type="nucleotide sequence ID" value="NZ_JAVLVT010000001.1"/>
</dbReference>
<protein>
    <submittedName>
        <fullName evidence="1">GAF domain-containing protein</fullName>
    </submittedName>
</protein>
<name>A0ABU2H2U8_9ACTN</name>
<gene>
    <name evidence="1" type="ORF">RIF23_04845</name>
</gene>
<dbReference type="EMBL" id="JAVLVT010000001">
    <property type="protein sequence ID" value="MDS1269617.1"/>
    <property type="molecule type" value="Genomic_DNA"/>
</dbReference>
<reference evidence="2" key="1">
    <citation type="submission" date="2023-07" db="EMBL/GenBank/DDBJ databases">
        <title>Novel species in the genus Lipingzhangella isolated from Sambhar Salt Lake.</title>
        <authorList>
            <person name="Jiya N."/>
            <person name="Kajale S."/>
            <person name="Sharma A."/>
        </authorList>
    </citation>
    <scope>NUCLEOTIDE SEQUENCE [LARGE SCALE GENOMIC DNA]</scope>
    <source>
        <strain evidence="2">LS1_29</strain>
    </source>
</reference>
<organism evidence="1 2">
    <name type="scientific">Lipingzhangella rawalii</name>
    <dbReference type="NCBI Taxonomy" id="2055835"/>
    <lineage>
        <taxon>Bacteria</taxon>
        <taxon>Bacillati</taxon>
        <taxon>Actinomycetota</taxon>
        <taxon>Actinomycetes</taxon>
        <taxon>Streptosporangiales</taxon>
        <taxon>Nocardiopsidaceae</taxon>
        <taxon>Lipingzhangella</taxon>
    </lineage>
</organism>
<dbReference type="Proteomes" id="UP001250214">
    <property type="component" value="Unassembled WGS sequence"/>
</dbReference>
<proteinExistence type="predicted"/>
<dbReference type="InterPro" id="IPR029016">
    <property type="entry name" value="GAF-like_dom_sf"/>
</dbReference>
<dbReference type="Gene3D" id="3.30.450.40">
    <property type="match status" value="1"/>
</dbReference>